<dbReference type="OrthoDB" id="10577922at2759"/>
<evidence type="ECO:0000313" key="3">
    <source>
        <dbReference type="Proteomes" id="UP000219338"/>
    </source>
</evidence>
<keyword evidence="3" id="KW-1185">Reference proteome</keyword>
<reference evidence="3" key="1">
    <citation type="journal article" date="2017" name="Nat. Ecol. Evol.">
        <title>Genome expansion and lineage-specific genetic innovations in the forest pathogenic fungi Armillaria.</title>
        <authorList>
            <person name="Sipos G."/>
            <person name="Prasanna A.N."/>
            <person name="Walter M.C."/>
            <person name="O'Connor E."/>
            <person name="Balint B."/>
            <person name="Krizsan K."/>
            <person name="Kiss B."/>
            <person name="Hess J."/>
            <person name="Varga T."/>
            <person name="Slot J."/>
            <person name="Riley R."/>
            <person name="Boka B."/>
            <person name="Rigling D."/>
            <person name="Barry K."/>
            <person name="Lee J."/>
            <person name="Mihaltcheva S."/>
            <person name="LaButti K."/>
            <person name="Lipzen A."/>
            <person name="Waldron R."/>
            <person name="Moloney N.M."/>
            <person name="Sperisen C."/>
            <person name="Kredics L."/>
            <person name="Vagvoelgyi C."/>
            <person name="Patrignani A."/>
            <person name="Fitzpatrick D."/>
            <person name="Nagy I."/>
            <person name="Doyle S."/>
            <person name="Anderson J.B."/>
            <person name="Grigoriev I.V."/>
            <person name="Gueldener U."/>
            <person name="Muensterkoetter M."/>
            <person name="Nagy L.G."/>
        </authorList>
    </citation>
    <scope>NUCLEOTIDE SEQUENCE [LARGE SCALE GENOMIC DNA]</scope>
    <source>
        <strain evidence="3">C18/9</strain>
    </source>
</reference>
<dbReference type="Proteomes" id="UP000219338">
    <property type="component" value="Unassembled WGS sequence"/>
</dbReference>
<sequence>MPATLLDNVCARLLLDWKYRYSTPLALDNIKHWDPASLRRPFGPLTTPPSTTTEMSHPRSALPPPSLDALLIRLHSLTEDTNSSVCTPGFTQTMRHHGGFEWKGCRDSISALRVVGVIRVAAMVTFSSKTVISSSKKILRLPFSPLHLGPVYLFKRQAFPSWQLRDVVDGFYNQQLQGGMLLPFTAIFPLRFYQHPRISAGRRAHRRVSSIAVAYATGCLKRAESTIESRGMVYTSTHMHGVSVDALF</sequence>
<evidence type="ECO:0000313" key="2">
    <source>
        <dbReference type="EMBL" id="SJL14228.1"/>
    </source>
</evidence>
<protein>
    <submittedName>
        <fullName evidence="2">Uncharacterized protein</fullName>
    </submittedName>
</protein>
<feature type="region of interest" description="Disordered" evidence="1">
    <location>
        <begin position="41"/>
        <end position="62"/>
    </location>
</feature>
<name>A0A284RZN9_ARMOS</name>
<dbReference type="AlphaFoldDB" id="A0A284RZN9"/>
<proteinExistence type="predicted"/>
<organism evidence="2 3">
    <name type="scientific">Armillaria ostoyae</name>
    <name type="common">Armillaria root rot fungus</name>
    <dbReference type="NCBI Taxonomy" id="47428"/>
    <lineage>
        <taxon>Eukaryota</taxon>
        <taxon>Fungi</taxon>
        <taxon>Dikarya</taxon>
        <taxon>Basidiomycota</taxon>
        <taxon>Agaricomycotina</taxon>
        <taxon>Agaricomycetes</taxon>
        <taxon>Agaricomycetidae</taxon>
        <taxon>Agaricales</taxon>
        <taxon>Marasmiineae</taxon>
        <taxon>Physalacriaceae</taxon>
        <taxon>Armillaria</taxon>
    </lineage>
</organism>
<evidence type="ECO:0000256" key="1">
    <source>
        <dbReference type="SAM" id="MobiDB-lite"/>
    </source>
</evidence>
<dbReference type="EMBL" id="FUEG01000023">
    <property type="protein sequence ID" value="SJL14228.1"/>
    <property type="molecule type" value="Genomic_DNA"/>
</dbReference>
<gene>
    <name evidence="2" type="ORF">ARMOST_17684</name>
</gene>
<accession>A0A284RZN9</accession>